<feature type="domain" description="YetF C-terminal" evidence="8">
    <location>
        <begin position="81"/>
        <end position="214"/>
    </location>
</feature>
<keyword evidence="3" id="KW-1003">Cell membrane</keyword>
<sequence length="286" mass="32415">MKEWLVILLRSVGLFFGILIFIRVMGRKQIARMTPFHFVSYGVIAILAALISTNIIKNLSFGLVALSVWIFLPIGLDYVSMKSKWLHDVLNGREKILVKDGKVMEENLKQLRITGEELMRELRSKNAFLMADVEFAMMETTGEINVLLKSDKKPVTPYDLGKKVAPQMSPQTVILDGNVLDEPLSNMGLNQGWLGMQLMNMGVSLDNVFLGQVDASGDLYVDLFDDSLQQPQVQVKELLYATLEKCQADLMSFALETQDEKAKKMYEMDAQKLQEVLQKLKAYLLR</sequence>
<comment type="similarity">
    <text evidence="2">Belongs to the UPF0702 family.</text>
</comment>
<keyword evidence="6 7" id="KW-0472">Membrane</keyword>
<reference evidence="9 10" key="1">
    <citation type="submission" date="2020-08" db="EMBL/GenBank/DDBJ databases">
        <title>Genomic Encyclopedia of Type Strains, Phase IV (KMG-IV): sequencing the most valuable type-strain genomes for metagenomic binning, comparative biology and taxonomic classification.</title>
        <authorList>
            <person name="Goeker M."/>
        </authorList>
    </citation>
    <scope>NUCLEOTIDE SEQUENCE [LARGE SCALE GENOMIC DNA]</scope>
    <source>
        <strain evidence="9 10">DSM 103526</strain>
    </source>
</reference>
<comment type="caution">
    <text evidence="9">The sequence shown here is derived from an EMBL/GenBank/DDBJ whole genome shotgun (WGS) entry which is preliminary data.</text>
</comment>
<dbReference type="InterPro" id="IPR007353">
    <property type="entry name" value="DUF421"/>
</dbReference>
<feature type="transmembrane region" description="Helical" evidence="7">
    <location>
        <begin position="38"/>
        <end position="56"/>
    </location>
</feature>
<accession>A0A841KRC3</accession>
<proteinExistence type="inferred from homology"/>
<evidence type="ECO:0000256" key="1">
    <source>
        <dbReference type="ARBA" id="ARBA00004651"/>
    </source>
</evidence>
<dbReference type="GO" id="GO:0005886">
    <property type="term" value="C:plasma membrane"/>
    <property type="evidence" value="ECO:0007669"/>
    <property type="project" value="UniProtKB-SubCell"/>
</dbReference>
<dbReference type="PANTHER" id="PTHR34582:SF7">
    <property type="entry name" value="UPF0702 TRANSMEMBRANE PROTEIN YDFS"/>
    <property type="match status" value="1"/>
</dbReference>
<keyword evidence="5 7" id="KW-1133">Transmembrane helix</keyword>
<name>A0A841KRC3_9FIRM</name>
<dbReference type="InterPro" id="IPR012452">
    <property type="entry name" value="DUF1657"/>
</dbReference>
<evidence type="ECO:0000313" key="10">
    <source>
        <dbReference type="Proteomes" id="UP000579281"/>
    </source>
</evidence>
<keyword evidence="4 7" id="KW-0812">Transmembrane</keyword>
<dbReference type="InterPro" id="IPR023090">
    <property type="entry name" value="UPF0702_alpha/beta_dom_sf"/>
</dbReference>
<evidence type="ECO:0000259" key="8">
    <source>
        <dbReference type="Pfam" id="PF04239"/>
    </source>
</evidence>
<evidence type="ECO:0000256" key="2">
    <source>
        <dbReference type="ARBA" id="ARBA00006448"/>
    </source>
</evidence>
<dbReference type="Pfam" id="PF07870">
    <property type="entry name" value="DUF1657"/>
    <property type="match status" value="1"/>
</dbReference>
<feature type="transmembrane region" description="Helical" evidence="7">
    <location>
        <begin position="62"/>
        <end position="79"/>
    </location>
</feature>
<evidence type="ECO:0000256" key="6">
    <source>
        <dbReference type="ARBA" id="ARBA00023136"/>
    </source>
</evidence>
<dbReference type="Proteomes" id="UP000579281">
    <property type="component" value="Unassembled WGS sequence"/>
</dbReference>
<feature type="transmembrane region" description="Helical" evidence="7">
    <location>
        <begin position="6"/>
        <end position="26"/>
    </location>
</feature>
<evidence type="ECO:0000256" key="3">
    <source>
        <dbReference type="ARBA" id="ARBA00022475"/>
    </source>
</evidence>
<evidence type="ECO:0000256" key="4">
    <source>
        <dbReference type="ARBA" id="ARBA00022692"/>
    </source>
</evidence>
<dbReference type="RefSeq" id="WP_184310466.1">
    <property type="nucleotide sequence ID" value="NZ_JACHEN010000011.1"/>
</dbReference>
<protein>
    <submittedName>
        <fullName evidence="9">Uncharacterized membrane protein YcaP (DUF421 family)</fullName>
    </submittedName>
</protein>
<gene>
    <name evidence="9" type="ORF">HNQ80_002002</name>
</gene>
<comment type="subcellular location">
    <subcellularLocation>
        <location evidence="1">Cell membrane</location>
        <topology evidence="1">Multi-pass membrane protein</topology>
    </subcellularLocation>
</comment>
<dbReference type="Gene3D" id="3.30.240.20">
    <property type="entry name" value="bsu07140 like domains"/>
    <property type="match status" value="2"/>
</dbReference>
<keyword evidence="10" id="KW-1185">Reference proteome</keyword>
<dbReference type="EMBL" id="JACHEN010000011">
    <property type="protein sequence ID" value="MBB6215911.1"/>
    <property type="molecule type" value="Genomic_DNA"/>
</dbReference>
<evidence type="ECO:0000256" key="7">
    <source>
        <dbReference type="SAM" id="Phobius"/>
    </source>
</evidence>
<dbReference type="Pfam" id="PF04239">
    <property type="entry name" value="DUF421"/>
    <property type="match status" value="1"/>
</dbReference>
<evidence type="ECO:0000256" key="5">
    <source>
        <dbReference type="ARBA" id="ARBA00022989"/>
    </source>
</evidence>
<dbReference type="PANTHER" id="PTHR34582">
    <property type="entry name" value="UPF0702 TRANSMEMBRANE PROTEIN YCAP"/>
    <property type="match status" value="1"/>
</dbReference>
<organism evidence="9 10">
    <name type="scientific">Anaerosolibacter carboniphilus</name>
    <dbReference type="NCBI Taxonomy" id="1417629"/>
    <lineage>
        <taxon>Bacteria</taxon>
        <taxon>Bacillati</taxon>
        <taxon>Bacillota</taxon>
        <taxon>Clostridia</taxon>
        <taxon>Peptostreptococcales</taxon>
        <taxon>Thermotaleaceae</taxon>
        <taxon>Anaerosolibacter</taxon>
    </lineage>
</organism>
<evidence type="ECO:0000313" key="9">
    <source>
        <dbReference type="EMBL" id="MBB6215911.1"/>
    </source>
</evidence>
<dbReference type="AlphaFoldDB" id="A0A841KRC3"/>